<evidence type="ECO:0000256" key="5">
    <source>
        <dbReference type="ARBA" id="ARBA00022989"/>
    </source>
</evidence>
<feature type="transmembrane region" description="Helical" evidence="8">
    <location>
        <begin position="215"/>
        <end position="233"/>
    </location>
</feature>
<feature type="transmembrane region" description="Helical" evidence="8">
    <location>
        <begin position="187"/>
        <end position="208"/>
    </location>
</feature>
<dbReference type="Pfam" id="PF09594">
    <property type="entry name" value="GT87"/>
    <property type="match status" value="1"/>
</dbReference>
<evidence type="ECO:0000256" key="1">
    <source>
        <dbReference type="ARBA" id="ARBA00004651"/>
    </source>
</evidence>
<feature type="transmembrane region" description="Helical" evidence="8">
    <location>
        <begin position="394"/>
        <end position="419"/>
    </location>
</feature>
<feature type="transmembrane region" description="Helical" evidence="8">
    <location>
        <begin position="303"/>
        <end position="322"/>
    </location>
</feature>
<name>A0ABP9BSB6_9MICC</name>
<feature type="transmembrane region" description="Helical" evidence="8">
    <location>
        <begin position="12"/>
        <end position="30"/>
    </location>
</feature>
<evidence type="ECO:0000256" key="8">
    <source>
        <dbReference type="SAM" id="Phobius"/>
    </source>
</evidence>
<evidence type="ECO:0000256" key="2">
    <source>
        <dbReference type="ARBA" id="ARBA00022475"/>
    </source>
</evidence>
<evidence type="ECO:0000256" key="4">
    <source>
        <dbReference type="ARBA" id="ARBA00022692"/>
    </source>
</evidence>
<keyword evidence="10" id="KW-1185">Reference proteome</keyword>
<comment type="similarity">
    <text evidence="7">Belongs to the glycosyltransferase 87 family.</text>
</comment>
<evidence type="ECO:0000256" key="6">
    <source>
        <dbReference type="ARBA" id="ARBA00023136"/>
    </source>
</evidence>
<evidence type="ECO:0008006" key="11">
    <source>
        <dbReference type="Google" id="ProtNLM"/>
    </source>
</evidence>
<proteinExistence type="inferred from homology"/>
<feature type="transmembrane region" description="Helical" evidence="8">
    <location>
        <begin position="328"/>
        <end position="347"/>
    </location>
</feature>
<feature type="transmembrane region" description="Helical" evidence="8">
    <location>
        <begin position="79"/>
        <end position="99"/>
    </location>
</feature>
<accession>A0ABP9BSB6</accession>
<gene>
    <name evidence="9" type="ORF">GCM10023352_17080</name>
</gene>
<protein>
    <recommendedName>
        <fullName evidence="11">Sugar transporter</fullName>
    </recommendedName>
</protein>
<dbReference type="Proteomes" id="UP001500187">
    <property type="component" value="Unassembled WGS sequence"/>
</dbReference>
<dbReference type="RefSeq" id="WP_345446486.1">
    <property type="nucleotide sequence ID" value="NZ_BAABKP010000003.1"/>
</dbReference>
<feature type="transmembrane region" description="Helical" evidence="8">
    <location>
        <begin position="135"/>
        <end position="152"/>
    </location>
</feature>
<evidence type="ECO:0000256" key="7">
    <source>
        <dbReference type="ARBA" id="ARBA00024033"/>
    </source>
</evidence>
<sequence>MGLLTLDAPVRGRHWIFLLLAAACLIYIALDHFYTSMVVSGQDFEVYRSGAGVMFAGMYEGKGLYDYHLENGQPITLPFTYPPFAVMIFAPFAFLPLAAGTGFMTLLALLAAFWLAILVFNYAHSRGFSVPGESFFGSYTLVVFLATLMTLVAPWDRGIELGQINPLIFLLVMIDLLRPGTRVPRGVLIGIAGGIKLTPLAFGLILLMRRDYKGVLTLGASFAATVAAGFIFMRDEAFDFWFFAISDPSRVGNIGYVDNISVQGLLMHLGLDEGPLLSALRLSILALLFMGTAAAIPVLHRRGMVFSEISLNAFLMMALSPISWSHHFIWLPVFIAALVLDAFPVFFRSAPAAVRWLAGALALVGVAGVSYGPMNIAIKLDPTTHNLDELSASSLLISSLPMAALTLLTLIWLAAVWLYRKPRAQEI</sequence>
<organism evidence="9 10">
    <name type="scientific">Rothia endophytica</name>
    <dbReference type="NCBI Taxonomy" id="1324766"/>
    <lineage>
        <taxon>Bacteria</taxon>
        <taxon>Bacillati</taxon>
        <taxon>Actinomycetota</taxon>
        <taxon>Actinomycetes</taxon>
        <taxon>Micrococcales</taxon>
        <taxon>Micrococcaceae</taxon>
        <taxon>Rothia</taxon>
    </lineage>
</organism>
<keyword evidence="6 8" id="KW-0472">Membrane</keyword>
<dbReference type="EMBL" id="BAABKP010000003">
    <property type="protein sequence ID" value="GAA4797976.1"/>
    <property type="molecule type" value="Genomic_DNA"/>
</dbReference>
<dbReference type="InterPro" id="IPR018584">
    <property type="entry name" value="GT87"/>
</dbReference>
<evidence type="ECO:0000313" key="10">
    <source>
        <dbReference type="Proteomes" id="UP001500187"/>
    </source>
</evidence>
<keyword evidence="4 8" id="KW-0812">Transmembrane</keyword>
<feature type="transmembrane region" description="Helical" evidence="8">
    <location>
        <begin position="106"/>
        <end position="123"/>
    </location>
</feature>
<comment type="subcellular location">
    <subcellularLocation>
        <location evidence="1">Cell membrane</location>
        <topology evidence="1">Multi-pass membrane protein</topology>
    </subcellularLocation>
</comment>
<keyword evidence="5 8" id="KW-1133">Transmembrane helix</keyword>
<feature type="transmembrane region" description="Helical" evidence="8">
    <location>
        <begin position="276"/>
        <end position="296"/>
    </location>
</feature>
<keyword evidence="2" id="KW-1003">Cell membrane</keyword>
<comment type="caution">
    <text evidence="9">The sequence shown here is derived from an EMBL/GenBank/DDBJ whole genome shotgun (WGS) entry which is preliminary data.</text>
</comment>
<evidence type="ECO:0000256" key="3">
    <source>
        <dbReference type="ARBA" id="ARBA00022679"/>
    </source>
</evidence>
<reference evidence="10" key="1">
    <citation type="journal article" date="2019" name="Int. J. Syst. Evol. Microbiol.">
        <title>The Global Catalogue of Microorganisms (GCM) 10K type strain sequencing project: providing services to taxonomists for standard genome sequencing and annotation.</title>
        <authorList>
            <consortium name="The Broad Institute Genomics Platform"/>
            <consortium name="The Broad Institute Genome Sequencing Center for Infectious Disease"/>
            <person name="Wu L."/>
            <person name="Ma J."/>
        </authorList>
    </citation>
    <scope>NUCLEOTIDE SEQUENCE [LARGE SCALE GENOMIC DNA]</scope>
    <source>
        <strain evidence="10">JCM 18541</strain>
    </source>
</reference>
<evidence type="ECO:0000313" key="9">
    <source>
        <dbReference type="EMBL" id="GAA4797976.1"/>
    </source>
</evidence>
<keyword evidence="3" id="KW-0808">Transferase</keyword>
<feature type="transmembrane region" description="Helical" evidence="8">
    <location>
        <begin position="354"/>
        <end position="374"/>
    </location>
</feature>